<dbReference type="OrthoDB" id="21665at2"/>
<sequence>MPKRLMFQSELQRTDVIDLLPGRCNEGKLPFDFLIGRGATHLRHAGSRSLLDHLDGTRRLLEVWKQDLHLQHAGLFHSVYSTESYHHSLIPLSERDTIRELIGEQAERLAYLFCVVPRSQYLSLARFGPREAKQVRLHDTNFAGDVVVGVDDVRDLVTLYLANIVEQPNPETPRFGNWLQDVSQAAAALRSFGAGDRRDPLPFVRELDRPECCEFRYQYLRGCDALSDGLIDEAIDHIEKALVICDWLPDPWLILAIAQAGSNGEEWHVSSRKGFDLLNRWGTAWDRNISHRLWDEFGATLTSRDGLASMRPKLIDQHMVGRKRLVHNCGEGPWPGRFMDYLQSMSSNGDQQMSGWYPSLPSKPIYESRALSISRLLEDNFPKIKSEVEELSGLSYHREAEPIPRKGDWDVFFLYEQGRRNDLNCSQVPTIAKIIDKHPAVRRESGLVYISRLGANSNVAPHNGPLNSRLRLHLALRVPAGDCGMRVGNETLRWSEGECIVFDDFVEHEVWNRTDQERLVLLMDLWHPELTDTEREAIDILQRFGNKRGFAIAKYWERNRAACTNGKAPLEED</sequence>
<evidence type="ECO:0000256" key="2">
    <source>
        <dbReference type="ARBA" id="ARBA00022964"/>
    </source>
</evidence>
<comment type="similarity">
    <text evidence="1">Belongs to the aspartyl/asparaginyl beta-hydroxylase family.</text>
</comment>
<protein>
    <submittedName>
        <fullName evidence="6">Aspartyl/Asparaginyl beta-hydroxylase</fullName>
    </submittedName>
</protein>
<organism evidence="6 7">
    <name type="scientific">Terriglobus roseus</name>
    <dbReference type="NCBI Taxonomy" id="392734"/>
    <lineage>
        <taxon>Bacteria</taxon>
        <taxon>Pseudomonadati</taxon>
        <taxon>Acidobacteriota</taxon>
        <taxon>Terriglobia</taxon>
        <taxon>Terriglobales</taxon>
        <taxon>Acidobacteriaceae</taxon>
        <taxon>Terriglobus</taxon>
    </lineage>
</organism>
<accession>A0A1G7HMU2</accession>
<dbReference type="EMBL" id="LT629690">
    <property type="protein sequence ID" value="SDF01721.1"/>
    <property type="molecule type" value="Genomic_DNA"/>
</dbReference>
<dbReference type="GO" id="GO:0016020">
    <property type="term" value="C:membrane"/>
    <property type="evidence" value="ECO:0007669"/>
    <property type="project" value="TreeGrafter"/>
</dbReference>
<evidence type="ECO:0000259" key="5">
    <source>
        <dbReference type="Pfam" id="PF20680"/>
    </source>
</evidence>
<keyword evidence="2" id="KW-0223">Dioxygenase</keyword>
<evidence type="ECO:0000256" key="1">
    <source>
        <dbReference type="ARBA" id="ARBA00007730"/>
    </source>
</evidence>
<feature type="domain" description="DUF6817" evidence="5">
    <location>
        <begin position="34"/>
        <end position="118"/>
    </location>
</feature>
<dbReference type="Gene3D" id="2.60.120.330">
    <property type="entry name" value="B-lactam Antibiotic, Isopenicillin N Synthase, Chain"/>
    <property type="match status" value="1"/>
</dbReference>
<feature type="domain" description="Aspartyl/asparaginy/proline hydroxylase" evidence="4">
    <location>
        <begin position="378"/>
        <end position="528"/>
    </location>
</feature>
<dbReference type="InterPro" id="IPR051821">
    <property type="entry name" value="Asp/Asn_beta-hydroxylase"/>
</dbReference>
<dbReference type="PANTHER" id="PTHR46332">
    <property type="entry name" value="ASPARTATE BETA-HYDROXYLASE DOMAIN-CONTAINING PROTEIN 2"/>
    <property type="match status" value="1"/>
</dbReference>
<dbReference type="PANTHER" id="PTHR46332:SF5">
    <property type="entry name" value="ASPARTATE BETA-HYDROXYLASE DOMAIN CONTAINING 2"/>
    <property type="match status" value="1"/>
</dbReference>
<keyword evidence="7" id="KW-1185">Reference proteome</keyword>
<dbReference type="InterPro" id="IPR049202">
    <property type="entry name" value="DUF6817"/>
</dbReference>
<dbReference type="Proteomes" id="UP000182427">
    <property type="component" value="Chromosome I"/>
</dbReference>
<evidence type="ECO:0000313" key="6">
    <source>
        <dbReference type="EMBL" id="SDF01721.1"/>
    </source>
</evidence>
<proteinExistence type="inferred from homology"/>
<name>A0A1G7HMU2_9BACT</name>
<dbReference type="AlphaFoldDB" id="A0A1G7HMU2"/>
<evidence type="ECO:0000313" key="7">
    <source>
        <dbReference type="Proteomes" id="UP000182427"/>
    </source>
</evidence>
<dbReference type="Pfam" id="PF20680">
    <property type="entry name" value="DUF6817"/>
    <property type="match status" value="1"/>
</dbReference>
<dbReference type="GO" id="GO:0051213">
    <property type="term" value="F:dioxygenase activity"/>
    <property type="evidence" value="ECO:0007669"/>
    <property type="project" value="UniProtKB-KW"/>
</dbReference>
<dbReference type="InterPro" id="IPR007803">
    <property type="entry name" value="Asp/Arg/Pro-Hydrxlase"/>
</dbReference>
<reference evidence="6 7" key="1">
    <citation type="submission" date="2016-10" db="EMBL/GenBank/DDBJ databases">
        <authorList>
            <person name="de Groot N.N."/>
        </authorList>
    </citation>
    <scope>NUCLEOTIDE SEQUENCE [LARGE SCALE GENOMIC DNA]</scope>
    <source>
        <strain evidence="6 7">GAS232</strain>
    </source>
</reference>
<evidence type="ECO:0000256" key="3">
    <source>
        <dbReference type="ARBA" id="ARBA00023002"/>
    </source>
</evidence>
<keyword evidence="3" id="KW-0560">Oxidoreductase</keyword>
<dbReference type="SUPFAM" id="SSF51197">
    <property type="entry name" value="Clavaminate synthase-like"/>
    <property type="match status" value="1"/>
</dbReference>
<dbReference type="InterPro" id="IPR027443">
    <property type="entry name" value="IPNS-like_sf"/>
</dbReference>
<evidence type="ECO:0000259" key="4">
    <source>
        <dbReference type="Pfam" id="PF05118"/>
    </source>
</evidence>
<gene>
    <name evidence="6" type="ORF">SAMN05444167_1141</name>
</gene>
<dbReference type="Pfam" id="PF05118">
    <property type="entry name" value="Asp_Arg_Hydrox"/>
    <property type="match status" value="1"/>
</dbReference>